<dbReference type="Gene3D" id="3.40.50.720">
    <property type="entry name" value="NAD(P)-binding Rossmann-like Domain"/>
    <property type="match status" value="1"/>
</dbReference>
<comment type="caution">
    <text evidence="4">The sequence shown here is derived from an EMBL/GenBank/DDBJ whole genome shotgun (WGS) entry which is preliminary data.</text>
</comment>
<dbReference type="InterPro" id="IPR036291">
    <property type="entry name" value="NAD(P)-bd_dom_sf"/>
</dbReference>
<keyword evidence="2" id="KW-0560">Oxidoreductase</keyword>
<dbReference type="SMART" id="SM00829">
    <property type="entry name" value="PKS_ER"/>
    <property type="match status" value="1"/>
</dbReference>
<gene>
    <name evidence="4" type="ORF">PTQ27_00330</name>
</gene>
<evidence type="ECO:0000256" key="1">
    <source>
        <dbReference type="ARBA" id="ARBA00022857"/>
    </source>
</evidence>
<dbReference type="Proteomes" id="UP001221909">
    <property type="component" value="Unassembled WGS sequence"/>
</dbReference>
<feature type="domain" description="Enoyl reductase (ER)" evidence="3">
    <location>
        <begin position="11"/>
        <end position="329"/>
    </location>
</feature>
<dbReference type="InterPro" id="IPR013154">
    <property type="entry name" value="ADH-like_N"/>
</dbReference>
<dbReference type="RefSeq" id="WP_273748593.1">
    <property type="nucleotide sequence ID" value="NZ_JAQSJE010000001.1"/>
</dbReference>
<proteinExistence type="predicted"/>
<dbReference type="PANTHER" id="PTHR48106:SF5">
    <property type="entry name" value="ZINC-CONTAINING ALCOHOL DEHYDROGENASE"/>
    <property type="match status" value="1"/>
</dbReference>
<evidence type="ECO:0000313" key="4">
    <source>
        <dbReference type="EMBL" id="MDD0822924.1"/>
    </source>
</evidence>
<keyword evidence="5" id="KW-1185">Reference proteome</keyword>
<dbReference type="InterPro" id="IPR011032">
    <property type="entry name" value="GroES-like_sf"/>
</dbReference>
<dbReference type="Pfam" id="PF00107">
    <property type="entry name" value="ADH_zinc_N"/>
    <property type="match status" value="1"/>
</dbReference>
<evidence type="ECO:0000256" key="2">
    <source>
        <dbReference type="ARBA" id="ARBA00023002"/>
    </source>
</evidence>
<dbReference type="EMBL" id="JAQSJE010000001">
    <property type="protein sequence ID" value="MDD0822924.1"/>
    <property type="molecule type" value="Genomic_DNA"/>
</dbReference>
<accession>A0ABT5MN89</accession>
<keyword evidence="1" id="KW-0521">NADP</keyword>
<evidence type="ECO:0000313" key="5">
    <source>
        <dbReference type="Proteomes" id="UP001221909"/>
    </source>
</evidence>
<dbReference type="InterPro" id="IPR013149">
    <property type="entry name" value="ADH-like_C"/>
</dbReference>
<reference evidence="4 5" key="1">
    <citation type="submission" date="2023-02" db="EMBL/GenBank/DDBJ databases">
        <title>Mannheimia cairiniae sp. nov., a novel species of Mannheimia obtained from moscovy ducks (Cairina moschata) and reclassification of Mannheimia ovis as heterotypic synonym of Mannheimia pernigra.</title>
        <authorList>
            <person name="Christensen H."/>
        </authorList>
    </citation>
    <scope>NUCLEOTIDE SEQUENCE [LARGE SCALE GENOMIC DNA]</scope>
    <source>
        <strain evidence="4 5">AT1</strain>
    </source>
</reference>
<name>A0ABT5MN89_9PAST</name>
<evidence type="ECO:0000259" key="3">
    <source>
        <dbReference type="SMART" id="SM00829"/>
    </source>
</evidence>
<protein>
    <submittedName>
        <fullName evidence="4">Zinc-dependent alcohol dehydrogenase family protein</fullName>
    </submittedName>
</protein>
<dbReference type="CDD" id="cd08268">
    <property type="entry name" value="MDR2"/>
    <property type="match status" value="1"/>
</dbReference>
<dbReference type="Gene3D" id="3.90.180.10">
    <property type="entry name" value="Medium-chain alcohol dehydrogenases, catalytic domain"/>
    <property type="match status" value="1"/>
</dbReference>
<dbReference type="PANTHER" id="PTHR48106">
    <property type="entry name" value="QUINONE OXIDOREDUCTASE PIG3-RELATED"/>
    <property type="match status" value="1"/>
</dbReference>
<dbReference type="SUPFAM" id="SSF51735">
    <property type="entry name" value="NAD(P)-binding Rossmann-fold domains"/>
    <property type="match status" value="1"/>
</dbReference>
<dbReference type="SUPFAM" id="SSF50129">
    <property type="entry name" value="GroES-like"/>
    <property type="match status" value="1"/>
</dbReference>
<organism evidence="4 5">
    <name type="scientific">Mannheimia cairinae</name>
    <dbReference type="NCBI Taxonomy" id="3025936"/>
    <lineage>
        <taxon>Bacteria</taxon>
        <taxon>Pseudomonadati</taxon>
        <taxon>Pseudomonadota</taxon>
        <taxon>Gammaproteobacteria</taxon>
        <taxon>Pasteurellales</taxon>
        <taxon>Pasteurellaceae</taxon>
        <taxon>Mannheimia</taxon>
    </lineage>
</organism>
<dbReference type="Pfam" id="PF08240">
    <property type="entry name" value="ADH_N"/>
    <property type="match status" value="1"/>
</dbReference>
<dbReference type="InterPro" id="IPR020843">
    <property type="entry name" value="ER"/>
</dbReference>
<sequence length="331" mass="35679">MTKQIQFTKTGSPDVLQIVDVAVPAPKENEVQIQIQIQAIGLNRAEMMYREGAYVIDPVFPATLGYEGAGVVVAIGEGVNEVAIGDKVSIIPSFMFTEYGTYGEIVNMPKHAVVKHPDNLTMEQASASWMAFVTAYGGLIEFGKMQKGDVVVLGGATSSVGLASIQIAKMQGATVIALSRTHAKGDVLLEKGADFVIATSEDDVTAQLLKIINGKGVNVVFDPVGGQEASKIFHAMAQDGRYIIYGALSHDDIAVPVFPILGKHLTVRGYELFEITTVPEKLAMAKQFVYDGLANGQLRPEIDKIFAFDEMVKAHEYMASNQQIGKIVVKV</sequence>